<evidence type="ECO:0000313" key="2">
    <source>
        <dbReference type="EMBL" id="VAW16406.1"/>
    </source>
</evidence>
<reference evidence="2" key="1">
    <citation type="submission" date="2018-06" db="EMBL/GenBank/DDBJ databases">
        <authorList>
            <person name="Zhirakovskaya E."/>
        </authorList>
    </citation>
    <scope>NUCLEOTIDE SEQUENCE</scope>
</reference>
<dbReference type="EMBL" id="UOEO01000050">
    <property type="protein sequence ID" value="VAW16406.1"/>
    <property type="molecule type" value="Genomic_DNA"/>
</dbReference>
<evidence type="ECO:0000259" key="1">
    <source>
        <dbReference type="Pfam" id="PF21926"/>
    </source>
</evidence>
<gene>
    <name evidence="2" type="ORF">MNBD_ALPHA12-1394</name>
</gene>
<dbReference type="InterPro" id="IPR054597">
    <property type="entry name" value="FeeM_cat"/>
</dbReference>
<dbReference type="AlphaFoldDB" id="A0A3B0UAC2"/>
<dbReference type="Gene3D" id="3.40.630.30">
    <property type="match status" value="1"/>
</dbReference>
<dbReference type="SUPFAM" id="SSF55729">
    <property type="entry name" value="Acyl-CoA N-acyltransferases (Nat)"/>
    <property type="match status" value="1"/>
</dbReference>
<name>A0A3B0UAC2_9ZZZZ</name>
<feature type="domain" description="N-acyl amino acid synthase FeeM catalytic core" evidence="1">
    <location>
        <begin position="38"/>
        <end position="195"/>
    </location>
</feature>
<proteinExistence type="predicted"/>
<dbReference type="Pfam" id="PF21926">
    <property type="entry name" value="FeeM"/>
    <property type="match status" value="1"/>
</dbReference>
<organism evidence="2">
    <name type="scientific">hydrothermal vent metagenome</name>
    <dbReference type="NCBI Taxonomy" id="652676"/>
    <lineage>
        <taxon>unclassified sequences</taxon>
        <taxon>metagenomes</taxon>
        <taxon>ecological metagenomes</taxon>
    </lineage>
</organism>
<protein>
    <recommendedName>
        <fullName evidence="1">N-acyl amino acid synthase FeeM catalytic core domain-containing protein</fullName>
    </recommendedName>
</protein>
<sequence>MSENNNSNKTTRFASTLLDILDRVEYRRVPFKDQFDPVYKLRYGAYRREGFIASNEENMVFDEHDLAPNVYCFGVYIDNELVSSIRFHHVTPEQRISPSRVVFPETLGQMLDEGVSYIDPSRFTADHEATLAYPALPFLTLRVVAMASEYFTVDYCVSSVRVEHAAFYQRVFGSKRLPGEGYYPGIEFPMHLYAAKVATIRDRVARRFPFFMSTSAERDEFFSGSAEDAFCGRIKPTARQAQFDRGEMARDD</sequence>
<accession>A0A3B0UAC2</accession>
<dbReference type="InterPro" id="IPR016181">
    <property type="entry name" value="Acyl_CoA_acyltransferase"/>
</dbReference>